<dbReference type="EMBL" id="MKHE01000022">
    <property type="protein sequence ID" value="OWK03771.1"/>
    <property type="molecule type" value="Genomic_DNA"/>
</dbReference>
<dbReference type="SUPFAM" id="SSF57567">
    <property type="entry name" value="Serine protease inhibitors"/>
    <property type="match status" value="1"/>
</dbReference>
<evidence type="ECO:0000256" key="3">
    <source>
        <dbReference type="ARBA" id="ARBA00022530"/>
    </source>
</evidence>
<dbReference type="InterPro" id="IPR014853">
    <property type="entry name" value="VWF/SSPO/ZAN-like_Cys-rich_dom"/>
</dbReference>
<dbReference type="GO" id="GO:0031589">
    <property type="term" value="P:cell-substrate adhesion"/>
    <property type="evidence" value="ECO:0007669"/>
    <property type="project" value="TreeGrafter"/>
</dbReference>
<reference evidence="9 10" key="1">
    <citation type="journal article" date="2018" name="Mol. Genet. Genomics">
        <title>The red deer Cervus elaphus genome CerEla1.0: sequencing, annotating, genes, and chromosomes.</title>
        <authorList>
            <person name="Bana N.A."/>
            <person name="Nyiri A."/>
            <person name="Nagy J."/>
            <person name="Frank K."/>
            <person name="Nagy T."/>
            <person name="Steger V."/>
            <person name="Schiller M."/>
            <person name="Lakatos P."/>
            <person name="Sugar L."/>
            <person name="Horn P."/>
            <person name="Barta E."/>
            <person name="Orosz L."/>
        </authorList>
    </citation>
    <scope>NUCLEOTIDE SEQUENCE [LARGE SCALE GENOMIC DNA]</scope>
    <source>
        <strain evidence="9">Hungarian</strain>
    </source>
</reference>
<dbReference type="GO" id="GO:0007596">
    <property type="term" value="P:blood coagulation"/>
    <property type="evidence" value="ECO:0007669"/>
    <property type="project" value="TreeGrafter"/>
</dbReference>
<keyword evidence="10" id="KW-1185">Reference proteome</keyword>
<keyword evidence="3" id="KW-0272">Extracellular matrix</keyword>
<dbReference type="PROSITE" id="PS51233">
    <property type="entry name" value="VWFD"/>
    <property type="match status" value="1"/>
</dbReference>
<dbReference type="InterPro" id="IPR001846">
    <property type="entry name" value="VWF_type-D"/>
</dbReference>
<comment type="subcellular location">
    <subcellularLocation>
        <location evidence="1">Secreted</location>
        <location evidence="1">Extracellular space</location>
        <location evidence="1">Extracellular matrix</location>
    </subcellularLocation>
</comment>
<dbReference type="CDD" id="cd19941">
    <property type="entry name" value="TIL"/>
    <property type="match status" value="1"/>
</dbReference>
<evidence type="ECO:0000256" key="4">
    <source>
        <dbReference type="ARBA" id="ARBA00022889"/>
    </source>
</evidence>
<gene>
    <name evidence="9" type="ORF">Celaphus_00013897</name>
</gene>
<evidence type="ECO:0000256" key="7">
    <source>
        <dbReference type="SAM" id="SignalP"/>
    </source>
</evidence>
<evidence type="ECO:0000256" key="5">
    <source>
        <dbReference type="ARBA" id="ARBA00023157"/>
    </source>
</evidence>
<dbReference type="Proteomes" id="UP000242450">
    <property type="component" value="Chromosome 22"/>
</dbReference>
<name>A0A212CCN2_CEREH</name>
<dbReference type="Gene3D" id="2.10.25.10">
    <property type="entry name" value="Laminin"/>
    <property type="match status" value="1"/>
</dbReference>
<dbReference type="PANTHER" id="PTHR11339">
    <property type="entry name" value="EXTRACELLULAR MATRIX GLYCOPROTEIN RELATED"/>
    <property type="match status" value="1"/>
</dbReference>
<comment type="caution">
    <text evidence="9">The sequence shown here is derived from an EMBL/GenBank/DDBJ whole genome shotgun (WGS) entry which is preliminary data.</text>
</comment>
<dbReference type="InterPro" id="IPR036084">
    <property type="entry name" value="Ser_inhib-like_sf"/>
</dbReference>
<evidence type="ECO:0000313" key="10">
    <source>
        <dbReference type="Proteomes" id="UP000242450"/>
    </source>
</evidence>
<dbReference type="AlphaFoldDB" id="A0A212CCN2"/>
<dbReference type="SMART" id="SM00832">
    <property type="entry name" value="C8"/>
    <property type="match status" value="1"/>
</dbReference>
<dbReference type="Pfam" id="PF08742">
    <property type="entry name" value="C8"/>
    <property type="match status" value="1"/>
</dbReference>
<keyword evidence="5" id="KW-1015">Disulfide bond</keyword>
<sequence>MRAGKLWLLGRLLHVVCPPQLSPVYAGRTCGLCGNYNGNQRDDFLTPAGLVEPLVEHFGNSWKLRADCEDLQEQPSDPCSLNPRLSTEAVFAVGSAEAGEVGDFGLGVRVRAPVRGPGHAPPFPTAKFADQACAILTSPKFEACHSAVGPLPYLRNCRYDVCACSDGRDCLCDAVASYAAACARRGVHVGWREPSFCALSCPHGQVYQQCGTPCNLTCRSLSHPDEECAEVCLEGCFCPPGLFLDETGSCVPRAQCPCYYDGEIFQPEDVFSDHHTMW</sequence>
<dbReference type="InterPro" id="IPR002919">
    <property type="entry name" value="TIL_dom"/>
</dbReference>
<evidence type="ECO:0000256" key="1">
    <source>
        <dbReference type="ARBA" id="ARBA00004498"/>
    </source>
</evidence>
<evidence type="ECO:0000256" key="6">
    <source>
        <dbReference type="ARBA" id="ARBA00023180"/>
    </source>
</evidence>
<evidence type="ECO:0000313" key="9">
    <source>
        <dbReference type="EMBL" id="OWK03771.1"/>
    </source>
</evidence>
<dbReference type="Pfam" id="PF01826">
    <property type="entry name" value="TIL"/>
    <property type="match status" value="1"/>
</dbReference>
<organism evidence="9 10">
    <name type="scientific">Cervus elaphus hippelaphus</name>
    <name type="common">European red deer</name>
    <dbReference type="NCBI Taxonomy" id="46360"/>
    <lineage>
        <taxon>Eukaryota</taxon>
        <taxon>Metazoa</taxon>
        <taxon>Chordata</taxon>
        <taxon>Craniata</taxon>
        <taxon>Vertebrata</taxon>
        <taxon>Euteleostomi</taxon>
        <taxon>Mammalia</taxon>
        <taxon>Eutheria</taxon>
        <taxon>Laurasiatheria</taxon>
        <taxon>Artiodactyla</taxon>
        <taxon>Ruminantia</taxon>
        <taxon>Pecora</taxon>
        <taxon>Cervidae</taxon>
        <taxon>Cervinae</taxon>
        <taxon>Cervus</taxon>
    </lineage>
</organism>
<keyword evidence="7" id="KW-0732">Signal</keyword>
<keyword evidence="4" id="KW-0130">Cell adhesion</keyword>
<accession>A0A212CCN2</accession>
<proteinExistence type="predicted"/>
<dbReference type="InterPro" id="IPR050780">
    <property type="entry name" value="Mucin_vWF_Thrombospondin_sf"/>
</dbReference>
<dbReference type="OrthoDB" id="6262482at2759"/>
<dbReference type="PANTHER" id="PTHR11339:SF361">
    <property type="entry name" value="VON WILLEBRAND FACTOR"/>
    <property type="match status" value="1"/>
</dbReference>
<dbReference type="GO" id="GO:0005615">
    <property type="term" value="C:extracellular space"/>
    <property type="evidence" value="ECO:0007669"/>
    <property type="project" value="TreeGrafter"/>
</dbReference>
<dbReference type="FunFam" id="2.10.25.10:FF:000674">
    <property type="entry name" value="Mucin-2"/>
    <property type="match status" value="1"/>
</dbReference>
<evidence type="ECO:0000256" key="2">
    <source>
        <dbReference type="ARBA" id="ARBA00022525"/>
    </source>
</evidence>
<feature type="domain" description="VWFD" evidence="8">
    <location>
        <begin position="1"/>
        <end position="69"/>
    </location>
</feature>
<evidence type="ECO:0000259" key="8">
    <source>
        <dbReference type="PROSITE" id="PS51233"/>
    </source>
</evidence>
<keyword evidence="2" id="KW-0964">Secreted</keyword>
<dbReference type="Pfam" id="PF00094">
    <property type="entry name" value="VWD"/>
    <property type="match status" value="1"/>
</dbReference>
<feature type="signal peptide" evidence="7">
    <location>
        <begin position="1"/>
        <end position="26"/>
    </location>
</feature>
<protein>
    <submittedName>
        <fullName evidence="9">VWF</fullName>
    </submittedName>
</protein>
<keyword evidence="6" id="KW-0325">Glycoprotein</keyword>
<feature type="chain" id="PRO_5012013084" evidence="7">
    <location>
        <begin position="27"/>
        <end position="278"/>
    </location>
</feature>
<dbReference type="GO" id="GO:0031012">
    <property type="term" value="C:extracellular matrix"/>
    <property type="evidence" value="ECO:0007669"/>
    <property type="project" value="TreeGrafter"/>
</dbReference>